<sequence length="90" mass="10097">MPDEEWPDPDPADGVDPRQLAVRLACSFVVFLILAFLTRDFLVDVVPMLWPPTEPLGQWSTLVLLQAFGYVLVPLMIGSFVADVLLTRVR</sequence>
<dbReference type="Proteomes" id="UP001595821">
    <property type="component" value="Unassembled WGS sequence"/>
</dbReference>
<proteinExistence type="predicted"/>
<protein>
    <submittedName>
        <fullName evidence="2">Uncharacterized protein</fullName>
    </submittedName>
</protein>
<dbReference type="EMBL" id="JBHSDJ010000132">
    <property type="protein sequence ID" value="MFC4249326.1"/>
    <property type="molecule type" value="Genomic_DNA"/>
</dbReference>
<keyword evidence="1" id="KW-0472">Membrane</keyword>
<organism evidence="2 3">
    <name type="scientific">Natribaculum luteum</name>
    <dbReference type="NCBI Taxonomy" id="1586232"/>
    <lineage>
        <taxon>Archaea</taxon>
        <taxon>Methanobacteriati</taxon>
        <taxon>Methanobacteriota</taxon>
        <taxon>Stenosarchaea group</taxon>
        <taxon>Halobacteria</taxon>
        <taxon>Halobacteriales</taxon>
        <taxon>Natrialbaceae</taxon>
        <taxon>Natribaculum</taxon>
    </lineage>
</organism>
<evidence type="ECO:0000256" key="1">
    <source>
        <dbReference type="SAM" id="Phobius"/>
    </source>
</evidence>
<keyword evidence="1" id="KW-1133">Transmembrane helix</keyword>
<comment type="caution">
    <text evidence="2">The sequence shown here is derived from an EMBL/GenBank/DDBJ whole genome shotgun (WGS) entry which is preliminary data.</text>
</comment>
<dbReference type="AlphaFoldDB" id="A0ABD5P551"/>
<dbReference type="GeneID" id="71855738"/>
<gene>
    <name evidence="2" type="ORF">ACFOZ7_20740</name>
</gene>
<evidence type="ECO:0000313" key="3">
    <source>
        <dbReference type="Proteomes" id="UP001595821"/>
    </source>
</evidence>
<feature type="transmembrane region" description="Helical" evidence="1">
    <location>
        <begin position="59"/>
        <end position="86"/>
    </location>
</feature>
<name>A0ABD5P551_9EURY</name>
<dbReference type="RefSeq" id="WP_246970626.1">
    <property type="nucleotide sequence ID" value="NZ_CP095397.1"/>
</dbReference>
<evidence type="ECO:0000313" key="2">
    <source>
        <dbReference type="EMBL" id="MFC4249326.1"/>
    </source>
</evidence>
<keyword evidence="1" id="KW-0812">Transmembrane</keyword>
<reference evidence="2 3" key="1">
    <citation type="journal article" date="2014" name="Int. J. Syst. Evol. Microbiol.">
        <title>Complete genome sequence of Corynebacterium casei LMG S-19264T (=DSM 44701T), isolated from a smear-ripened cheese.</title>
        <authorList>
            <consortium name="US DOE Joint Genome Institute (JGI-PGF)"/>
            <person name="Walter F."/>
            <person name="Albersmeier A."/>
            <person name="Kalinowski J."/>
            <person name="Ruckert C."/>
        </authorList>
    </citation>
    <scope>NUCLEOTIDE SEQUENCE [LARGE SCALE GENOMIC DNA]</scope>
    <source>
        <strain evidence="2 3">IBRC-M 10912</strain>
    </source>
</reference>
<accession>A0ABD5P551</accession>
<feature type="transmembrane region" description="Helical" evidence="1">
    <location>
        <begin position="20"/>
        <end position="39"/>
    </location>
</feature>